<sequence>MTNQTRKLELHVIKDILRHQRNELQTHFNLFEILCDAGVDTLPCNDPLVNSLVDLGSPRFSLKEEEFMILPSDKVTHVHWVEQEYERERVARNITDDLLLKINRIFFRRVSDESENSLVEAIAHLIEASLCQLPLEYDVDVSRGEKQNIASKNQKYEVAYVENGKWDDQKISDDHNKLAKLGSYGYKKIVKGRLKEVYIAFGINIAGRPACLPG</sequence>
<keyword evidence="2" id="KW-1185">Reference proteome</keyword>
<organism evidence="1 2">
    <name type="scientific">Cetraspora pellucida</name>
    <dbReference type="NCBI Taxonomy" id="1433469"/>
    <lineage>
        <taxon>Eukaryota</taxon>
        <taxon>Fungi</taxon>
        <taxon>Fungi incertae sedis</taxon>
        <taxon>Mucoromycota</taxon>
        <taxon>Glomeromycotina</taxon>
        <taxon>Glomeromycetes</taxon>
        <taxon>Diversisporales</taxon>
        <taxon>Gigasporaceae</taxon>
        <taxon>Cetraspora</taxon>
    </lineage>
</organism>
<gene>
    <name evidence="1" type="ORF">CPELLU_LOCUS1996</name>
</gene>
<reference evidence="1" key="1">
    <citation type="submission" date="2021-06" db="EMBL/GenBank/DDBJ databases">
        <authorList>
            <person name="Kallberg Y."/>
            <person name="Tangrot J."/>
            <person name="Rosling A."/>
        </authorList>
    </citation>
    <scope>NUCLEOTIDE SEQUENCE</scope>
    <source>
        <strain evidence="1">FL966</strain>
    </source>
</reference>
<proteinExistence type="predicted"/>
<evidence type="ECO:0000313" key="2">
    <source>
        <dbReference type="Proteomes" id="UP000789759"/>
    </source>
</evidence>
<dbReference type="OrthoDB" id="2441855at2759"/>
<protein>
    <submittedName>
        <fullName evidence="1">4736_t:CDS:1</fullName>
    </submittedName>
</protein>
<comment type="caution">
    <text evidence="1">The sequence shown here is derived from an EMBL/GenBank/DDBJ whole genome shotgun (WGS) entry which is preliminary data.</text>
</comment>
<dbReference type="EMBL" id="CAJVQA010000808">
    <property type="protein sequence ID" value="CAG8491393.1"/>
    <property type="molecule type" value="Genomic_DNA"/>
</dbReference>
<evidence type="ECO:0000313" key="1">
    <source>
        <dbReference type="EMBL" id="CAG8491393.1"/>
    </source>
</evidence>
<accession>A0A9N8WLM2</accession>
<dbReference type="AlphaFoldDB" id="A0A9N8WLM2"/>
<dbReference type="Proteomes" id="UP000789759">
    <property type="component" value="Unassembled WGS sequence"/>
</dbReference>
<name>A0A9N8WLM2_9GLOM</name>